<proteinExistence type="inferred from homology"/>
<keyword evidence="3 5" id="KW-0808">Transferase</keyword>
<dbReference type="PANTHER" id="PTHR22916">
    <property type="entry name" value="GLYCOSYLTRANSFERASE"/>
    <property type="match status" value="1"/>
</dbReference>
<dbReference type="InterPro" id="IPR029044">
    <property type="entry name" value="Nucleotide-diphossugar_trans"/>
</dbReference>
<dbReference type="Pfam" id="PF00535">
    <property type="entry name" value="Glycos_transf_2"/>
    <property type="match status" value="1"/>
</dbReference>
<evidence type="ECO:0000313" key="6">
    <source>
        <dbReference type="Proteomes" id="UP000681414"/>
    </source>
</evidence>
<dbReference type="CDD" id="cd00761">
    <property type="entry name" value="Glyco_tranf_GTA_type"/>
    <property type="match status" value="1"/>
</dbReference>
<dbReference type="AlphaFoldDB" id="A0A942TGK6"/>
<evidence type="ECO:0000313" key="5">
    <source>
        <dbReference type="EMBL" id="MBS4197595.1"/>
    </source>
</evidence>
<sequence length="346" mass="40227">MPIVSIIVPIYNVEAYLERCIHSLINQTLQDIEIILVNDGSKDKCGEICEKYAKIDSRIKIIHKPNGGLSSARNSGLDIANGEFIGFIDADDWVEKRMFEVLVNNATKNESDIAVCNYRSVYSPENNQPSKVSLALEDGLIDVESLGLSRYILDYFLPFKHAYCVWNKLYKNELIKTHNIRFEPNQEIYAEDILFNLYYLCHTKTISTTPEVFVNYYKHSNSLSSIPNTLLSRLTRMVKRFEKYAIHHNYKKIARITIPTIFCEQVLASLDYLLHSKDIKYVEKCLKDLSSSNAFKEYSLKTFFNRESSKYLKSKGFRLRGRLYFRLMLIRLMLGQNSFILNKLIK</sequence>
<dbReference type="Proteomes" id="UP000681414">
    <property type="component" value="Unassembled WGS sequence"/>
</dbReference>
<gene>
    <name evidence="5" type="ORF">KHA97_21345</name>
</gene>
<dbReference type="InterPro" id="IPR001173">
    <property type="entry name" value="Glyco_trans_2-like"/>
</dbReference>
<name>A0A942TGK6_9BACI</name>
<evidence type="ECO:0000259" key="4">
    <source>
        <dbReference type="Pfam" id="PF00535"/>
    </source>
</evidence>
<comment type="similarity">
    <text evidence="1">Belongs to the glycosyltransferase 2 family.</text>
</comment>
<keyword evidence="6" id="KW-1185">Reference proteome</keyword>
<evidence type="ECO:0000256" key="1">
    <source>
        <dbReference type="ARBA" id="ARBA00006739"/>
    </source>
</evidence>
<accession>A0A942TGK6</accession>
<dbReference type="SUPFAM" id="SSF53448">
    <property type="entry name" value="Nucleotide-diphospho-sugar transferases"/>
    <property type="match status" value="1"/>
</dbReference>
<protein>
    <submittedName>
        <fullName evidence="5">Glycosyltransferase</fullName>
        <ecNumber evidence="5">2.4.-.-</ecNumber>
    </submittedName>
</protein>
<dbReference type="GO" id="GO:0016757">
    <property type="term" value="F:glycosyltransferase activity"/>
    <property type="evidence" value="ECO:0007669"/>
    <property type="project" value="UniProtKB-KW"/>
</dbReference>
<reference evidence="5 6" key="1">
    <citation type="submission" date="2021-05" db="EMBL/GenBank/DDBJ databases">
        <title>Novel Bacillus species.</title>
        <authorList>
            <person name="Liu G."/>
        </authorList>
    </citation>
    <scope>NUCLEOTIDE SEQUENCE [LARGE SCALE GENOMIC DNA]</scope>
    <source>
        <strain evidence="6">FJAT-49780</strain>
    </source>
</reference>
<organism evidence="5 6">
    <name type="scientific">Lederbergia citri</name>
    <dbReference type="NCBI Taxonomy" id="2833580"/>
    <lineage>
        <taxon>Bacteria</taxon>
        <taxon>Bacillati</taxon>
        <taxon>Bacillota</taxon>
        <taxon>Bacilli</taxon>
        <taxon>Bacillales</taxon>
        <taxon>Bacillaceae</taxon>
        <taxon>Lederbergia</taxon>
    </lineage>
</organism>
<evidence type="ECO:0000256" key="3">
    <source>
        <dbReference type="ARBA" id="ARBA00022679"/>
    </source>
</evidence>
<dbReference type="RefSeq" id="WP_213126810.1">
    <property type="nucleotide sequence ID" value="NZ_JAGYPG010000004.1"/>
</dbReference>
<dbReference type="Gene3D" id="3.90.550.10">
    <property type="entry name" value="Spore Coat Polysaccharide Biosynthesis Protein SpsA, Chain A"/>
    <property type="match status" value="1"/>
</dbReference>
<evidence type="ECO:0000256" key="2">
    <source>
        <dbReference type="ARBA" id="ARBA00022676"/>
    </source>
</evidence>
<feature type="domain" description="Glycosyltransferase 2-like" evidence="4">
    <location>
        <begin position="5"/>
        <end position="130"/>
    </location>
</feature>
<dbReference type="EMBL" id="JAGYPG010000004">
    <property type="protein sequence ID" value="MBS4197595.1"/>
    <property type="molecule type" value="Genomic_DNA"/>
</dbReference>
<dbReference type="PANTHER" id="PTHR22916:SF51">
    <property type="entry name" value="GLYCOSYLTRANSFERASE EPSH-RELATED"/>
    <property type="match status" value="1"/>
</dbReference>
<comment type="caution">
    <text evidence="5">The sequence shown here is derived from an EMBL/GenBank/DDBJ whole genome shotgun (WGS) entry which is preliminary data.</text>
</comment>
<keyword evidence="2 5" id="KW-0328">Glycosyltransferase</keyword>
<dbReference type="EC" id="2.4.-.-" evidence="5"/>